<dbReference type="CDD" id="cd00009">
    <property type="entry name" value="AAA"/>
    <property type="match status" value="2"/>
</dbReference>
<dbReference type="GO" id="GO:0000027">
    <property type="term" value="P:ribosomal large subunit assembly"/>
    <property type="evidence" value="ECO:0007669"/>
    <property type="project" value="InterPro"/>
</dbReference>
<feature type="compositionally biased region" description="Acidic residues" evidence="11">
    <location>
        <begin position="4255"/>
        <end position="4268"/>
    </location>
</feature>
<gene>
    <name evidence="13" type="ORF">Z517_07913</name>
</gene>
<dbReference type="PANTHER" id="PTHR48103">
    <property type="entry name" value="MIDASIN-RELATED"/>
    <property type="match status" value="1"/>
</dbReference>
<dbReference type="Proteomes" id="UP000053029">
    <property type="component" value="Unassembled WGS sequence"/>
</dbReference>
<dbReference type="InterPro" id="IPR003593">
    <property type="entry name" value="AAA+_ATPase"/>
</dbReference>
<evidence type="ECO:0000313" key="13">
    <source>
        <dbReference type="EMBL" id="KIW78080.1"/>
    </source>
</evidence>
<dbReference type="EMBL" id="KN846973">
    <property type="protein sequence ID" value="KIW78080.1"/>
    <property type="molecule type" value="Genomic_DNA"/>
</dbReference>
<feature type="compositionally biased region" description="Acidic residues" evidence="11">
    <location>
        <begin position="4175"/>
        <end position="4198"/>
    </location>
</feature>
<dbReference type="FunFam" id="3.40.50.300:FF:000712">
    <property type="entry name" value="Midasin"/>
    <property type="match status" value="1"/>
</dbReference>
<comment type="similarity">
    <text evidence="3 10">Belongs to the midasin family.</text>
</comment>
<feature type="compositionally biased region" description="Basic and acidic residues" evidence="11">
    <location>
        <begin position="4063"/>
        <end position="4082"/>
    </location>
</feature>
<feature type="compositionally biased region" description="Acidic residues" evidence="11">
    <location>
        <begin position="4295"/>
        <end position="4314"/>
    </location>
</feature>
<dbReference type="Pfam" id="PF21108">
    <property type="entry name" value="MDN1_4th"/>
    <property type="match status" value="1"/>
</dbReference>
<dbReference type="PANTHER" id="PTHR48103:SF2">
    <property type="entry name" value="MIDASIN"/>
    <property type="match status" value="1"/>
</dbReference>
<reference evidence="13 14" key="1">
    <citation type="submission" date="2015-01" db="EMBL/GenBank/DDBJ databases">
        <title>The Genome Sequence of Fonsecaea pedrosoi CBS 271.37.</title>
        <authorList>
            <consortium name="The Broad Institute Genomics Platform"/>
            <person name="Cuomo C."/>
            <person name="de Hoog S."/>
            <person name="Gorbushina A."/>
            <person name="Stielow B."/>
            <person name="Teixiera M."/>
            <person name="Abouelleil A."/>
            <person name="Chapman S.B."/>
            <person name="Priest M."/>
            <person name="Young S.K."/>
            <person name="Wortman J."/>
            <person name="Nusbaum C."/>
            <person name="Birren B."/>
        </authorList>
    </citation>
    <scope>NUCLEOTIDE SEQUENCE [LARGE SCALE GENOMIC DNA]</scope>
    <source>
        <strain evidence="13 14">CBS 271.37</strain>
    </source>
</reference>
<evidence type="ECO:0000256" key="7">
    <source>
        <dbReference type="ARBA" id="ARBA00022840"/>
    </source>
</evidence>
<dbReference type="GeneID" id="25307403"/>
<comment type="subcellular location">
    <subcellularLocation>
        <location evidence="1">Nucleus</location>
        <location evidence="1">Nucleolus</location>
    </subcellularLocation>
    <subcellularLocation>
        <location evidence="2">Nucleus</location>
        <location evidence="2">Nucleoplasm</location>
    </subcellularLocation>
</comment>
<dbReference type="InterPro" id="IPR012099">
    <property type="entry name" value="Midasin"/>
</dbReference>
<dbReference type="InterPro" id="IPR040848">
    <property type="entry name" value="AAA_lid_7"/>
</dbReference>
<dbReference type="GO" id="GO:0005730">
    <property type="term" value="C:nucleolus"/>
    <property type="evidence" value="ECO:0007669"/>
    <property type="project" value="UniProtKB-SubCell"/>
</dbReference>
<dbReference type="GO" id="GO:0016887">
    <property type="term" value="F:ATP hydrolysis activity"/>
    <property type="evidence" value="ECO:0007669"/>
    <property type="project" value="InterPro"/>
</dbReference>
<evidence type="ECO:0000256" key="3">
    <source>
        <dbReference type="ARBA" id="ARBA00007188"/>
    </source>
</evidence>
<protein>
    <recommendedName>
        <fullName evidence="4 10">Midasin</fullName>
    </recommendedName>
</protein>
<evidence type="ECO:0000256" key="9">
    <source>
        <dbReference type="ARBA" id="ARBA00023242"/>
    </source>
</evidence>
<keyword evidence="9 10" id="KW-0539">Nucleus</keyword>
<keyword evidence="5" id="KW-0597">Phosphoprotein</keyword>
<dbReference type="FunFam" id="3.40.50.300:FF:001368">
    <property type="entry name" value="Midasin"/>
    <property type="match status" value="1"/>
</dbReference>
<dbReference type="OrthoDB" id="5186at2759"/>
<keyword evidence="14" id="KW-1185">Reference proteome</keyword>
<comment type="function">
    <text evidence="10">Nuclear chaperone required for maturation and nuclear export of pre-60S ribosome subunits.</text>
</comment>
<feature type="compositionally biased region" description="Low complexity" evidence="11">
    <location>
        <begin position="4452"/>
        <end position="4464"/>
    </location>
</feature>
<dbReference type="GO" id="GO:0005524">
    <property type="term" value="F:ATP binding"/>
    <property type="evidence" value="ECO:0007669"/>
    <property type="project" value="UniProtKB-KW"/>
</dbReference>
<dbReference type="Pfam" id="PF17865">
    <property type="entry name" value="AAA_lid_5"/>
    <property type="match status" value="1"/>
</dbReference>
<dbReference type="Gene3D" id="3.40.50.300">
    <property type="entry name" value="P-loop containing nucleotide triphosphate hydrolases"/>
    <property type="match status" value="6"/>
</dbReference>
<feature type="domain" description="VWFA" evidence="12">
    <location>
        <begin position="4647"/>
        <end position="4870"/>
    </location>
</feature>
<sequence length="4882" mass="545759">MEDIAVYCSWADAQLNADHSFVKVLPTEVRSLIIRSTTASQYLETLASATREPRYTDVLFSLYKPLFPELLARWSTPPRSTDLTDTITTISCLARVLPLATYLRPHVKWLLRSDHLRRHLMSLRSATSELRDDDVQHTLLLAVFRLLSVDRRILADIVTPVFFSSFLRHRSLPVRYLAVQCLCITMHFADAFSETMVRTYVGEDAILGEWEGRTIDYRLLKLWEERRWNDLTRAHAEIEKSWNSLQTPPSNAPKLLAACFSPRLVHIGGVLHLPLGDHTQSLSTSSTSSFIPTITAQHNLRQLGECLLDSRPILILGPASSGKTSLVHEAARALNQSSSMITLHLNEQTDAKSLLGIHTSSADGKSFTWQPGVLTKAMQQGRWVLIEDIDRAPGEVMGVLRPLLENGDLFLASRNERISPRDGFRILATIESSEQASPVTNSRQSWLLNPRLWRTVQAAGYSPEEVEALLHSRYPNASVFIPTILHIHGNLLRLYKDNSALKRLQTRMPSLRDLLKLLRRMVRRLERHGAVSKSDPLPEQAKFDIFKDAVDCYAGYLDSAELHELMAESIAAELNVSPQQMRHVLYETFPTASEDKDVVQVGRSRLKKVATRRRQTKTAPFAFTISAGRTLDRIAVCADCSEPCLLVGETGVGKTTLVQYVANLVGQTLTVINLSQQSEAGDLIGGLKPVTVRSLVLPIVERFNTLFDDTFSAKRNEKFQTALARAFAKQNWTRLLILWNEAIQMAANSLSTAEHAQTNGSVHANKKRRLDTPRYEVLRTRWVEFAESVKQVRAFVDHSDKTHTFAFVEGRLVQAVREGGWVLLDEVNLAPSDTLDHIVSLLHNGDEEKPSLLLTEAGNIETIIAHPDFRVFAAMNPATDAGKKDLPPALRSRFTEIYVPSGDGSLEDLVKIIQTYLGSLLDNDKRAALDLANSYLELKKLNEAHQLTDGAGDTPHFSIRSLVRCLLYVLQHSASHGLRRAMYEGFSMSFFTVLSRAAENLALASLEKHLFSGIKNRKAFFSQQPKMPQNGEDYIAFRHHLVKKGPAAPDFQPHYIRTPSVERNLLNLARATSMRRFPILLQGPTSAGKTSMVEHLAKLSGNKFVRINNHEHTDLQEYLGSYMSDTDGKLVFQEGVLVNALRLGHWIVLDELNLAPSDVLEALNRLLDDNRELLIPESQEIVRPHPNFMLFATQNPAGLYGGRKRLSRAFRNRFLEIHFDDIPEDELEIILRERTQIAPSFCTKIVAVYKKLSLLRQSSRLFEQRNSFATLRDLFRWASRPVDDWQQLAHHGFMLLAERVREPAERAVVKKILEETIKIVIDESVLYGVPRIPNTVQHHDSIVWTPAMRRVFVLVSEALKNHEPVLLVGETGCGKTQICQVIAEASGTPLDIYNAHTNTETGDLIGSQRPIRNRSELANHVRASWKDLVYSRPDGTLADNLDLDEIVEAFKGLDKSSYDPKLVEHLRASIGAYEALFTWNDGSLVRAMKKGEYFLLDEISLAEDSVLERLNSVLEPSRTILLAEKGSADNLVVAHPRFQFLATMNPGGDYGKRELSAALRNRLTEIWVPPLSEEADLLPIIENKLRTGKMDLAKKMLQFAAWFRTEFHNAASKSIALRDLLAWADFINRAESLGEESAFVHGAFMVYIDSIGANPAGMTSMGTGDLNWSRQKCLNHLQTLVSIDVVESYEQIPQLSSTAEHLLVGQFSLPRIKNSQLQTTDLVFNAPTTAKNTMRIIRALQMPRPILLEGSPGVGKTAIVTALAQACGREFTRINLSDQTDLMDLFGADAPSENEGVGKFSWQDGPLLKAMQSGGWVLLDEMNLASQSVLEGLNACLDHRREVYIAELDKSFICHPDFTLFAAQNPHHQGGGRKGLPASFVNRFTVVYADSFQRADLVRICESRFPQVDSEELESVINVASQLEQAIARNPAFAHGGPWELNLRDVNRWLQLCKEQPMIPSSYHLRTIVTERFRTPVQRDLVLKEAGSGYTSTTPESYYHNMTETLIQVGNAFLPRDPVLQSTEAPNTAPSARQLPASNSIVTAVKQNWPIIVAGPSGSGKTTLIRYLAAAAGVELIEFSMNSDVDTIDLVGGFDQYDLRRDISRFQTKVREALRERIAASLGNQADEEGQSQLLSLWRFFEGDDIEVPELRAAILDLASVLPELRTQVEMISRILNSSDHQSLRFVWNDGVLVDAVEKGSWLLLENANLCNPSVLDRLNSLLEPGGSLAISEQHSGSTGTRIIEPHPNFRIFLTMDPRYGELSRAMRNRSLEVFMPDIHESHDVAAVQYPVASALTRLRYLSEVSGQIRQDHSVEAAVDNLDQADMMLVSDGNCPIPASDPDHLLQQEIQKRSLLEVESVYQTFASLGLSTDHRFPQMIVLNEPLVLLEAISRDVLSKSSFTELFTRYWYITRQLAEISSIMSNASSRAKTLAVKDQTILERSTSVSKREAVGTVPKIAAFGRLVISSMSEVIRREIQMMSNLDMPEVIAQILTFAQELILLWNTKTSDMAAFQAYLQIGGDLMHRVQQESPEISSQFSSCLQALGDHNPRPKTGFGLQLMWPIFRPKTASTWSQLNCQIQLEELIGRFDLACRSLSQPRSSLSGLRRRLQDAYVSVIGSEQSETLMLDLQEIVSRLQEQSAKGFLLEGKFENVIRFIYQAVQSQKRITDETYLGNLAMFIHQSERPSLALGPEISVPTSLARLASLNADILVDDGSIGLQLSAQLASAQQQPLGTLSHAKEELRTLTKALATHTSLLGNLVSPLKDDLLSVLEGLMSSFHALLTPEGRSCFPERGTADISQLATMSSNDIFLKGANGEILSQVYDRLILPVVLQLQVGDESGPQQLKTCLVTLSLAGLILMVPDRALDPATYPKIVYHLHERRQGELVSRIEGQRQFHRQMMGTDTALVIRILQQELLKLGTVSPPQAVVRPGNDELFKLQEVFTRIVAVVLDYQGTQGLRPGSAEWIEQWSSQQGMSNLRTIIERLESSHRAFDDFTKPILWFLKCLYLALELEIGERSRTSKPVALHELIVSTPLLGDNPATVQHWKPRHAASPAVKLHWLDYIGVRTALTTKEDGLLTEEFLRVIDSYYFEWKTRLTQDQADAATRSRYYTYRGDTFDDEAGESREMREMFPQFEDGDDDVAAEAHQQEFNARATATQLSTLHQKIYTRRNPQEAVEAFILSTLELMPKIPGAGGATEHSFLDLLPAVFLQLQAKMDEFAGDNSARAFNIYTDSDVKQSQKLLDMVHDIQSRFYTIQEKWPEHAVPAEVLSFCNEVLRLSFGDPIAKLLTKTEKLYEIVSQWQSIASREWSVSTLVEQLSSLIISWRRLELLSWSRLLDEERRKHEEDAQAWYFIAYEAVIHNSRNLDTEDGGFVSYQRHLVVTLQEFLGSATLGQYSARLRLLDTLNKTLQCMAGTHQHLQAITACVQNVIDHYRRYEGGVEDMLHKGRAGLEKALSEQIKLASWKDTNVTALRESARRSHHKLFKIVRKYRALLNQGVVCSAPEDSKQGSPTSGVADLLAPRYDHELVADALGRCRLLIDDWTSRPERLTQPLGAVRSMQHVYKSKESGFQAHMEIASFREDLLEASKQLRTQTPSALTEDNASFVRHLQEGKRRLLADTLKAVAHMGIRRNLPTSELERQSSCATILALVAGSPVSPHGSAESDANASFHQLLDVMPEVRAARTDHSDDLTEGEINRSVGLLEGLLSLTIRQRQVSPQQVSDTEGLSSLLSMLRSVVSSSSGQILRSTASAHNIDFVLERLAWLAEILNIARRILTFQAEQGEFDIKGCLDSLSSYTTQIKDLRLGLLGLPAAPVGMAWETSQALMEKFRDLVCQLRSFLVEWQVSKPRIEYLMRKIVPWTETIPQPTTNGTQLSLAHFSVRELDQNLKDVVDQVFVAMQRLSSLPLEMPSSEEDQGWLSNSDKHIVEALRVLQLSTISNRLEVSVMHKLQLLAPEDFEAAKNLLLVAMPVLDQYYYICEHLHQRHVALYLETSRLALQLARSFTSMAKQGFCRPSEPADGEEQTGKLESGTGLGEGEGAEDISKDVQDDEDLSELAREGQKEERDGEIEKTEDAVDMDNEDLEGETGDSDEKHSDRGDDQDQSGDEEQNDIDEETGTVDDLDPNAVDEKLWDDLKNESEKEREMKNDKAKGQKSDDQTAGDGNRDEGDDVEDMEGLEEEIDQDGEDQDEGGDHPEGQQMDEHVEEEKALDLPEELQLAGDEEIKDDDISDDGLEELSDIDNPKEEVDGDGLEDAQETEQQEDRFGKDTDENETDKGEEQTENGVAQDDEIMEDQPEAEGDEEEGDRDTREDDTAHDVEETAGGESGAANEVQENVDAEQNVEGMNQADTEPNPQQSQPGKATEDEEQGKTGTGAFERGAGRAEDLEYQQNQSLKQLADVLDRWHQRREILPVSEEQERANDQGDVDMADVDFEHVRDEDEGDAQALGAAATDQAQNLDPSKAIEDEDAPMDEDTALPDVLEPEVQEDIAERFSRLKAQANPTGEARDGGAFVPDHQPQSGEYDGQPDSGDTASEDSSPDIEHLELRDGDQAQPAPLPTSSSNAAQLWQQCSASTHQFSLVLTEQLRLILSPTTATKLRGDYRTGKRLNIRRIIPYIASNYKRDKIWMRRSVPSKRNYQIMVAVDDSKSMSESGADVLAFETLALLTKSLAMLEVGEICVVGFGDAPAITVAHPFGQPFSPAESGPQVFRSFSFEQRGTDVKGLLRQSIRLFRDARTQRPAGSSGQEQWQLQLIVSDGHCSDHAGIARLVRQARDEERIVIVFVIVDAGDESILDLKEAVFEPDPSHDVLGGGARGGAGTSSGQGIGEMRVRTKRYLDGFPFPYYLVVRDVRDLPGVLATALKGWFGSVVDVQG</sequence>
<feature type="compositionally biased region" description="Acidic residues" evidence="11">
    <location>
        <begin position="4473"/>
        <end position="4484"/>
    </location>
</feature>
<dbReference type="RefSeq" id="XP_013281888.1">
    <property type="nucleotide sequence ID" value="XM_013426434.1"/>
</dbReference>
<dbReference type="InterPro" id="IPR036465">
    <property type="entry name" value="vWFA_dom_sf"/>
</dbReference>
<name>A0A0D2GHP8_9EURO</name>
<evidence type="ECO:0000313" key="14">
    <source>
        <dbReference type="Proteomes" id="UP000053029"/>
    </source>
</evidence>
<dbReference type="InterPro" id="IPR002035">
    <property type="entry name" value="VWF_A"/>
</dbReference>
<keyword evidence="7 10" id="KW-0067">ATP-binding</keyword>
<feature type="compositionally biased region" description="Acidic residues" evidence="11">
    <location>
        <begin position="4083"/>
        <end position="4097"/>
    </location>
</feature>
<feature type="compositionally biased region" description="Basic and acidic residues" evidence="11">
    <location>
        <begin position="4098"/>
        <end position="4108"/>
    </location>
</feature>
<keyword evidence="6 10" id="KW-0547">Nucleotide-binding</keyword>
<evidence type="ECO:0000256" key="2">
    <source>
        <dbReference type="ARBA" id="ARBA00004642"/>
    </source>
</evidence>
<evidence type="ECO:0000256" key="8">
    <source>
        <dbReference type="ARBA" id="ARBA00023186"/>
    </source>
</evidence>
<dbReference type="SUPFAM" id="SSF53300">
    <property type="entry name" value="vWA-like"/>
    <property type="match status" value="1"/>
</dbReference>
<evidence type="ECO:0000256" key="1">
    <source>
        <dbReference type="ARBA" id="ARBA00004604"/>
    </source>
</evidence>
<feature type="compositionally biased region" description="Polar residues" evidence="11">
    <location>
        <begin position="4351"/>
        <end position="4368"/>
    </location>
</feature>
<feature type="compositionally biased region" description="Basic and acidic residues" evidence="11">
    <location>
        <begin position="4315"/>
        <end position="4327"/>
    </location>
</feature>
<dbReference type="SUPFAM" id="SSF52540">
    <property type="entry name" value="P-loop containing nucleoside triphosphate hydrolases"/>
    <property type="match status" value="6"/>
</dbReference>
<dbReference type="GO" id="GO:0030687">
    <property type="term" value="C:preribosome, large subunit precursor"/>
    <property type="evidence" value="ECO:0007669"/>
    <property type="project" value="TreeGrafter"/>
</dbReference>
<evidence type="ECO:0000259" key="12">
    <source>
        <dbReference type="PROSITE" id="PS50234"/>
    </source>
</evidence>
<evidence type="ECO:0000256" key="6">
    <source>
        <dbReference type="ARBA" id="ARBA00022741"/>
    </source>
</evidence>
<feature type="compositionally biased region" description="Acidic residues" evidence="11">
    <location>
        <begin position="4228"/>
        <end position="4247"/>
    </location>
</feature>
<evidence type="ECO:0000256" key="5">
    <source>
        <dbReference type="ARBA" id="ARBA00022553"/>
    </source>
</evidence>
<dbReference type="SMART" id="SM00382">
    <property type="entry name" value="AAA"/>
    <property type="match status" value="6"/>
</dbReference>
<feature type="compositionally biased region" description="Basic and acidic residues" evidence="11">
    <location>
        <begin position="4199"/>
        <end position="4219"/>
    </location>
</feature>
<evidence type="ECO:0000256" key="10">
    <source>
        <dbReference type="PIRNR" id="PIRNR010340"/>
    </source>
</evidence>
<dbReference type="GO" id="GO:0005654">
    <property type="term" value="C:nucleoplasm"/>
    <property type="evidence" value="ECO:0007669"/>
    <property type="project" value="UniProtKB-SubCell"/>
</dbReference>
<dbReference type="InterPro" id="IPR048617">
    <property type="entry name" value="MDN1_AAA_lid_4"/>
</dbReference>
<dbReference type="InterPro" id="IPR027417">
    <property type="entry name" value="P-loop_NTPase"/>
</dbReference>
<dbReference type="PIRSF" id="PIRSF010340">
    <property type="entry name" value="Midasin"/>
    <property type="match status" value="1"/>
</dbReference>
<dbReference type="InterPro" id="IPR041190">
    <property type="entry name" value="Midasin_AAA_lid_5"/>
</dbReference>
<feature type="region of interest" description="Disordered" evidence="11">
    <location>
        <begin position="4446"/>
        <end position="4484"/>
    </location>
</feature>
<dbReference type="GO" id="GO:0000055">
    <property type="term" value="P:ribosomal large subunit export from nucleus"/>
    <property type="evidence" value="ECO:0007669"/>
    <property type="project" value="TreeGrafter"/>
</dbReference>
<dbReference type="InterPro" id="IPR011704">
    <property type="entry name" value="ATPase_dyneun-rel_AAA"/>
</dbReference>
<dbReference type="VEuPathDB" id="FungiDB:Z517_07913"/>
<organism evidence="13 14">
    <name type="scientific">Fonsecaea pedrosoi CBS 271.37</name>
    <dbReference type="NCBI Taxonomy" id="1442368"/>
    <lineage>
        <taxon>Eukaryota</taxon>
        <taxon>Fungi</taxon>
        <taxon>Dikarya</taxon>
        <taxon>Ascomycota</taxon>
        <taxon>Pezizomycotina</taxon>
        <taxon>Eurotiomycetes</taxon>
        <taxon>Chaetothyriomycetidae</taxon>
        <taxon>Chaetothyriales</taxon>
        <taxon>Herpotrichiellaceae</taxon>
        <taxon>Fonsecaea</taxon>
    </lineage>
</organism>
<dbReference type="STRING" id="1442368.A0A0D2GHP8"/>
<dbReference type="Pfam" id="PF17867">
    <property type="entry name" value="AAA_lid_7"/>
    <property type="match status" value="3"/>
</dbReference>
<proteinExistence type="inferred from homology"/>
<keyword evidence="8 10" id="KW-0143">Chaperone</keyword>
<dbReference type="HOGENOM" id="CLU_000050_0_2_1"/>
<feature type="compositionally biased region" description="Basic and acidic residues" evidence="11">
    <location>
        <begin position="4135"/>
        <end position="4165"/>
    </location>
</feature>
<evidence type="ECO:0000256" key="4">
    <source>
        <dbReference type="ARBA" id="ARBA00017143"/>
    </source>
</evidence>
<feature type="region of interest" description="Disordered" evidence="11">
    <location>
        <begin position="4019"/>
        <end position="4396"/>
    </location>
</feature>
<dbReference type="FunFam" id="3.40.50.300:FF:000142">
    <property type="entry name" value="Midasin"/>
    <property type="match status" value="1"/>
</dbReference>
<feature type="region of interest" description="Disordered" evidence="11">
    <location>
        <begin position="4507"/>
        <end position="4548"/>
    </location>
</feature>
<dbReference type="PROSITE" id="PS50234">
    <property type="entry name" value="VWFA"/>
    <property type="match status" value="1"/>
</dbReference>
<evidence type="ECO:0000256" key="11">
    <source>
        <dbReference type="SAM" id="MobiDB-lite"/>
    </source>
</evidence>
<feature type="compositionally biased region" description="Acidic residues" evidence="11">
    <location>
        <begin position="4109"/>
        <end position="4131"/>
    </location>
</feature>
<feature type="compositionally biased region" description="Basic and acidic residues" evidence="11">
    <location>
        <begin position="4269"/>
        <end position="4287"/>
    </location>
</feature>
<accession>A0A0D2GHP8</accession>
<dbReference type="Pfam" id="PF07728">
    <property type="entry name" value="AAA_5"/>
    <property type="match status" value="8"/>
</dbReference>
<dbReference type="FunFam" id="3.40.50.300:FF:000582">
    <property type="entry name" value="Midasin"/>
    <property type="match status" value="1"/>
</dbReference>